<accession>A0AC35U339</accession>
<organism evidence="1 2">
    <name type="scientific">Rhabditophanes sp. KR3021</name>
    <dbReference type="NCBI Taxonomy" id="114890"/>
    <lineage>
        <taxon>Eukaryota</taxon>
        <taxon>Metazoa</taxon>
        <taxon>Ecdysozoa</taxon>
        <taxon>Nematoda</taxon>
        <taxon>Chromadorea</taxon>
        <taxon>Rhabditida</taxon>
        <taxon>Tylenchina</taxon>
        <taxon>Panagrolaimomorpha</taxon>
        <taxon>Strongyloidoidea</taxon>
        <taxon>Alloionematidae</taxon>
        <taxon>Rhabditophanes</taxon>
    </lineage>
</organism>
<dbReference type="WBParaSite" id="RSKR_0000747950.1">
    <property type="protein sequence ID" value="RSKR_0000747950.1"/>
    <property type="gene ID" value="RSKR_0000747950"/>
</dbReference>
<sequence length="363" mass="41571">MLGGKRNRAAGTSSTNQGERVRTHLLFGKKSEHHTVKRKRRTHNRLMQNLHKKDEMVQAGPDEIDPSLWTGNQRILHFGPMAQRDPYFYYYPKGWDVLYPAQFGFFPYRTNKFRGSSVVTCLWSFGIFFLIGSAIMIYLGYFVMHDSPFWTWSPEKLKFLPPIQIAGPILLFISIILLVIGCISSLLNSTFLNEKLRHYHHKGQPASTTVMTTHFSQPTGIYQRNPYQPLPPPAYPVLENRYAKSAFLNARSELKLYPPVMPGYSTLSLHKKQTTPFMASPYNTLRAISLTRFANEEQQQASSQQQPLSTTLPPTPTGDRKIPANSRRRSSVSIEKRSKSMGPSQQRQPLNSRRFRDKNSGAF</sequence>
<name>A0AC35U339_9BILA</name>
<protein>
    <submittedName>
        <fullName evidence="2">Uncharacterized protein</fullName>
    </submittedName>
</protein>
<evidence type="ECO:0000313" key="2">
    <source>
        <dbReference type="WBParaSite" id="RSKR_0000747950.1"/>
    </source>
</evidence>
<proteinExistence type="predicted"/>
<dbReference type="Proteomes" id="UP000095286">
    <property type="component" value="Unplaced"/>
</dbReference>
<reference evidence="2" key="1">
    <citation type="submission" date="2016-11" db="UniProtKB">
        <authorList>
            <consortium name="WormBaseParasite"/>
        </authorList>
    </citation>
    <scope>IDENTIFICATION</scope>
    <source>
        <strain evidence="2">KR3021</strain>
    </source>
</reference>
<evidence type="ECO:0000313" key="1">
    <source>
        <dbReference type="Proteomes" id="UP000095286"/>
    </source>
</evidence>